<comment type="pathway">
    <text evidence="4 20">Energy metabolism; oxidative phosphorylation.</text>
</comment>
<evidence type="ECO:0000256" key="9">
    <source>
        <dbReference type="ARBA" id="ARBA00022617"/>
    </source>
</evidence>
<evidence type="ECO:0000256" key="19">
    <source>
        <dbReference type="ARBA" id="ARBA00049512"/>
    </source>
</evidence>
<comment type="cofactor">
    <cofactor evidence="2">
        <name>heme</name>
        <dbReference type="ChEBI" id="CHEBI:30413"/>
    </cofactor>
</comment>
<evidence type="ECO:0000256" key="4">
    <source>
        <dbReference type="ARBA" id="ARBA00004673"/>
    </source>
</evidence>
<dbReference type="InterPro" id="IPR036927">
    <property type="entry name" value="Cyt_c_oxase-like_su1_sf"/>
</dbReference>
<feature type="transmembrane region" description="Helical" evidence="21">
    <location>
        <begin position="57"/>
        <end position="83"/>
    </location>
</feature>
<evidence type="ECO:0000313" key="23">
    <source>
        <dbReference type="EMBL" id="ANB44361.1"/>
    </source>
</evidence>
<keyword evidence="9 20" id="KW-0349">Heme</keyword>
<evidence type="ECO:0000256" key="10">
    <source>
        <dbReference type="ARBA" id="ARBA00022692"/>
    </source>
</evidence>
<keyword evidence="20" id="KW-0679">Respiratory chain</keyword>
<feature type="transmembrane region" description="Helical" evidence="21">
    <location>
        <begin position="447"/>
        <end position="473"/>
    </location>
</feature>
<feature type="transmembrane region" description="Helical" evidence="21">
    <location>
        <begin position="243"/>
        <end position="261"/>
    </location>
</feature>
<dbReference type="PANTHER" id="PTHR10422:SF18">
    <property type="entry name" value="CYTOCHROME C OXIDASE SUBUNIT 1"/>
    <property type="match status" value="1"/>
</dbReference>
<evidence type="ECO:0000256" key="17">
    <source>
        <dbReference type="ARBA" id="ARBA00023128"/>
    </source>
</evidence>
<gene>
    <name evidence="23" type="primary">COI</name>
</gene>
<dbReference type="EC" id="7.1.1.9" evidence="6 20"/>
<evidence type="ECO:0000256" key="16">
    <source>
        <dbReference type="ARBA" id="ARBA00023053"/>
    </source>
</evidence>
<keyword evidence="12" id="KW-1278">Translocase</keyword>
<keyword evidence="13 21" id="KW-1133">Transmembrane helix</keyword>
<dbReference type="GO" id="GO:0006123">
    <property type="term" value="P:mitochondrial electron transport, cytochrome c to oxygen"/>
    <property type="evidence" value="ECO:0007669"/>
    <property type="project" value="TreeGrafter"/>
</dbReference>
<feature type="transmembrane region" description="Helical" evidence="21">
    <location>
        <begin position="183"/>
        <end position="210"/>
    </location>
</feature>
<protein>
    <recommendedName>
        <fullName evidence="7 20">Cytochrome c oxidase subunit 1</fullName>
        <ecNumber evidence="6 20">7.1.1.9</ecNumber>
    </recommendedName>
</protein>
<feature type="transmembrane region" description="Helical" evidence="21">
    <location>
        <begin position="303"/>
        <end position="326"/>
    </location>
</feature>
<comment type="similarity">
    <text evidence="5 20">Belongs to the heme-copper respiratory oxidase family.</text>
</comment>
<comment type="subcellular location">
    <subcellularLocation>
        <location evidence="3 20">Mitochondrion inner membrane</location>
        <topology evidence="3 20">Multi-pass membrane protein</topology>
    </subcellularLocation>
</comment>
<dbReference type="GO" id="GO:0004129">
    <property type="term" value="F:cytochrome-c oxidase activity"/>
    <property type="evidence" value="ECO:0007669"/>
    <property type="project" value="UniProtKB-EC"/>
</dbReference>
<keyword evidence="10 20" id="KW-0812">Transmembrane</keyword>
<dbReference type="PROSITE" id="PS50855">
    <property type="entry name" value="COX1"/>
    <property type="match status" value="1"/>
</dbReference>
<evidence type="ECO:0000256" key="14">
    <source>
        <dbReference type="ARBA" id="ARBA00023004"/>
    </source>
</evidence>
<geneLocation type="mitochondrion" evidence="23"/>
<dbReference type="Gene3D" id="1.20.210.10">
    <property type="entry name" value="Cytochrome c oxidase-like, subunit I domain"/>
    <property type="match status" value="1"/>
</dbReference>
<evidence type="ECO:0000256" key="7">
    <source>
        <dbReference type="ARBA" id="ARBA00015947"/>
    </source>
</evidence>
<evidence type="ECO:0000256" key="21">
    <source>
        <dbReference type="SAM" id="Phobius"/>
    </source>
</evidence>
<keyword evidence="18 20" id="KW-0472">Membrane</keyword>
<evidence type="ECO:0000256" key="11">
    <source>
        <dbReference type="ARBA" id="ARBA00022792"/>
    </source>
</evidence>
<evidence type="ECO:0000256" key="2">
    <source>
        <dbReference type="ARBA" id="ARBA00001971"/>
    </source>
</evidence>
<comment type="cofactor">
    <cofactor evidence="1">
        <name>Cu cation</name>
        <dbReference type="ChEBI" id="CHEBI:23378"/>
    </cofactor>
</comment>
<dbReference type="GO" id="GO:0020037">
    <property type="term" value="F:heme binding"/>
    <property type="evidence" value="ECO:0007669"/>
    <property type="project" value="InterPro"/>
</dbReference>
<feature type="domain" description="Cytochrome oxidase subunit I profile" evidence="22">
    <location>
        <begin position="1"/>
        <end position="512"/>
    </location>
</feature>
<evidence type="ECO:0000256" key="5">
    <source>
        <dbReference type="ARBA" id="ARBA00009578"/>
    </source>
</evidence>
<dbReference type="SUPFAM" id="SSF81442">
    <property type="entry name" value="Cytochrome c oxidase subunit I-like"/>
    <property type="match status" value="1"/>
</dbReference>
<keyword evidence="16" id="KW-0915">Sodium</keyword>
<dbReference type="GO" id="GO:0005743">
    <property type="term" value="C:mitochondrial inner membrane"/>
    <property type="evidence" value="ECO:0007669"/>
    <property type="project" value="UniProtKB-SubCell"/>
</dbReference>
<dbReference type="EMBL" id="KU605633">
    <property type="protein sequence ID" value="ANB44361.1"/>
    <property type="molecule type" value="Genomic_DNA"/>
</dbReference>
<keyword evidence="20" id="KW-0249">Electron transport</keyword>
<keyword evidence="11 20" id="KW-0999">Mitochondrion inner membrane</keyword>
<dbReference type="GO" id="GO:0046872">
    <property type="term" value="F:metal ion binding"/>
    <property type="evidence" value="ECO:0007669"/>
    <property type="project" value="UniProtKB-KW"/>
</dbReference>
<feature type="transmembrane region" description="Helical" evidence="21">
    <location>
        <begin position="16"/>
        <end position="37"/>
    </location>
</feature>
<evidence type="ECO:0000256" key="8">
    <source>
        <dbReference type="ARBA" id="ARBA00022448"/>
    </source>
</evidence>
<dbReference type="Pfam" id="PF00115">
    <property type="entry name" value="COX1"/>
    <property type="match status" value="1"/>
</dbReference>
<dbReference type="PRINTS" id="PR01165">
    <property type="entry name" value="CYCOXIDASEI"/>
</dbReference>
<keyword evidence="20" id="KW-0479">Metal-binding</keyword>
<dbReference type="UniPathway" id="UPA00705"/>
<evidence type="ECO:0000256" key="6">
    <source>
        <dbReference type="ARBA" id="ARBA00012949"/>
    </source>
</evidence>
<comment type="catalytic activity">
    <reaction evidence="19">
        <text>4 Fe(II)-[cytochrome c] + O2 + 8 H(+)(in) = 4 Fe(III)-[cytochrome c] + 2 H2O + 4 H(+)(out)</text>
        <dbReference type="Rhea" id="RHEA:11436"/>
        <dbReference type="Rhea" id="RHEA-COMP:10350"/>
        <dbReference type="Rhea" id="RHEA-COMP:14399"/>
        <dbReference type="ChEBI" id="CHEBI:15377"/>
        <dbReference type="ChEBI" id="CHEBI:15378"/>
        <dbReference type="ChEBI" id="CHEBI:15379"/>
        <dbReference type="ChEBI" id="CHEBI:29033"/>
        <dbReference type="ChEBI" id="CHEBI:29034"/>
        <dbReference type="EC" id="7.1.1.9"/>
    </reaction>
    <physiologicalReaction direction="left-to-right" evidence="19">
        <dbReference type="Rhea" id="RHEA:11437"/>
    </physiologicalReaction>
</comment>
<feature type="transmembrane region" description="Helical" evidence="21">
    <location>
        <begin position="148"/>
        <end position="171"/>
    </location>
</feature>
<evidence type="ECO:0000256" key="13">
    <source>
        <dbReference type="ARBA" id="ARBA00022989"/>
    </source>
</evidence>
<evidence type="ECO:0000256" key="15">
    <source>
        <dbReference type="ARBA" id="ARBA00023008"/>
    </source>
</evidence>
<dbReference type="InterPro" id="IPR000883">
    <property type="entry name" value="Cyt_C_Oxase_1"/>
</dbReference>
<reference evidence="23" key="1">
    <citation type="submission" date="2016-01" db="EMBL/GenBank/DDBJ databases">
        <title>Tylosurus acus melanotus mitochondrial complete sequence.</title>
        <authorList>
            <person name="Zhang H."/>
            <person name="Zeng D."/>
            <person name="Xu Y."/>
        </authorList>
    </citation>
    <scope>NUCLEOTIDE SEQUENCE</scope>
    <source>
        <tissue evidence="23">Muscle</tissue>
    </source>
</reference>
<dbReference type="GO" id="GO:0015990">
    <property type="term" value="P:electron transport coupled proton transport"/>
    <property type="evidence" value="ECO:0007669"/>
    <property type="project" value="TreeGrafter"/>
</dbReference>
<accession>A0A167NFA7</accession>
<dbReference type="PANTHER" id="PTHR10422">
    <property type="entry name" value="CYTOCHROME C OXIDASE SUBUNIT 1"/>
    <property type="match status" value="1"/>
</dbReference>
<proteinExistence type="inferred from homology"/>
<keyword evidence="15 20" id="KW-0186">Copper</keyword>
<keyword evidence="14 20" id="KW-0408">Iron</keyword>
<evidence type="ECO:0000256" key="20">
    <source>
        <dbReference type="RuleBase" id="RU000369"/>
    </source>
</evidence>
<evidence type="ECO:0000256" key="12">
    <source>
        <dbReference type="ARBA" id="ARBA00022967"/>
    </source>
</evidence>
<dbReference type="InterPro" id="IPR023616">
    <property type="entry name" value="Cyt_c_oxase-like_su1_dom"/>
</dbReference>
<organism evidence="23">
    <name type="scientific">Tylosurus melanotus</name>
    <dbReference type="NCBI Taxonomy" id="3053213"/>
    <lineage>
        <taxon>Eukaryota</taxon>
        <taxon>Metazoa</taxon>
        <taxon>Chordata</taxon>
        <taxon>Craniata</taxon>
        <taxon>Vertebrata</taxon>
        <taxon>Euteleostomi</taxon>
        <taxon>Actinopterygii</taxon>
        <taxon>Neopterygii</taxon>
        <taxon>Teleostei</taxon>
        <taxon>Neoteleostei</taxon>
        <taxon>Acanthomorphata</taxon>
        <taxon>Ovalentaria</taxon>
        <taxon>Atherinomorphae</taxon>
        <taxon>Beloniformes</taxon>
        <taxon>Belonidae</taxon>
        <taxon>Tylosurus</taxon>
    </lineage>
</organism>
<evidence type="ECO:0000256" key="1">
    <source>
        <dbReference type="ARBA" id="ARBA00001935"/>
    </source>
</evidence>
<feature type="transmembrane region" description="Helical" evidence="21">
    <location>
        <begin position="412"/>
        <end position="435"/>
    </location>
</feature>
<feature type="transmembrane region" description="Helical" evidence="21">
    <location>
        <begin position="273"/>
        <end position="291"/>
    </location>
</feature>
<comment type="function">
    <text evidence="20">Component of the cytochrome c oxidase, the last enzyme in the mitochondrial electron transport chain which drives oxidative phosphorylation. The respiratory chain contains 3 multisubunit complexes succinate dehydrogenase (complex II, CII), ubiquinol-cytochrome c oxidoreductase (cytochrome b-c1 complex, complex III, CIII) and cytochrome c oxidase (complex IV, CIV), that cooperate to transfer electrons derived from NADH and succinate to molecular oxygen, creating an electrochemical gradient over the inner membrane that drives transmembrane transport and the ATP synthase. Cytochrome c oxidase is the component of the respiratory chain that catalyzes the reduction of oxygen to water. Electrons originating from reduced cytochrome c in the intermembrane space (IMS) are transferred via the dinuclear copper A center (CU(A)) of subunit 2 and heme A of subunit 1 to the active site in subunit 1, a binuclear center (BNC) formed by heme A3 and copper B (CU(B)). The BNC reduces molecular oxygen to 2 water molecules using 4 electrons from cytochrome c in the IMS and 4 protons from the mitochondrial matrix.</text>
</comment>
<keyword evidence="8 20" id="KW-0813">Transport</keyword>
<evidence type="ECO:0000259" key="22">
    <source>
        <dbReference type="PROSITE" id="PS50855"/>
    </source>
</evidence>
<dbReference type="AlphaFoldDB" id="A0A167NFA7"/>
<evidence type="ECO:0000256" key="3">
    <source>
        <dbReference type="ARBA" id="ARBA00004448"/>
    </source>
</evidence>
<evidence type="ECO:0000256" key="18">
    <source>
        <dbReference type="ARBA" id="ARBA00023136"/>
    </source>
</evidence>
<feature type="transmembrane region" description="Helical" evidence="21">
    <location>
        <begin position="379"/>
        <end position="400"/>
    </location>
</feature>
<name>A0A167NFA7_9TELE</name>
<sequence length="517" mass="56934">MAMTRWFFSTNHQDIGILYVVFGAWAGMVGSPMSLLIRADLSQPRSHMGDDQNYNVIVAAQALVMNFFMVMPIMIGVIGNSLVPLMTGGPDMAFPRINNMTIWLFLAPYLLHFASSGVEAAAGTGLSVYPRMAGNLAQGGASVELTIFSIHFAGVSSILGALNFMNTIITIKPPVMSQYHSLLFVWADLITAVLLLLTVADLAPGITILVTDRNMNTTFFDPAGGAVAFHHQHHFWLFGHAEVLILILPGFGINSEIVACYSAKNEPLRNLRLLWALIAIGILGFIVWAQLNFTDGMDLDTRAYCTSATMIIAIATGVKVFSWVATQEGGAFKWETPLLCAFAFIFIFTVGGLTCLVLPYSSVDMVPHDTYYVVPHFHYVFSMGAVFAILAAFVHWFPLFSGYTVLDSWTKFHFGVIFIGDIMTFLPQHLLALAGTPRRYSVKPDAYSLWITVSSMGSVMSLLAVSMLLFIIWQAFAGKREVTSVEVEPTNDEWVHGCAAPYHTFEEPAYVQTQQLI</sequence>
<feature type="transmembrane region" description="Helical" evidence="21">
    <location>
        <begin position="338"/>
        <end position="359"/>
    </location>
</feature>
<keyword evidence="17 20" id="KW-0496">Mitochondrion</keyword>